<name>A0A5C6C0V6_9BACT</name>
<reference evidence="1 2" key="1">
    <citation type="submission" date="2019-02" db="EMBL/GenBank/DDBJ databases">
        <title>Deep-cultivation of Planctomycetes and their phenomic and genomic characterization uncovers novel biology.</title>
        <authorList>
            <person name="Wiegand S."/>
            <person name="Jogler M."/>
            <person name="Boedeker C."/>
            <person name="Pinto D."/>
            <person name="Vollmers J."/>
            <person name="Rivas-Marin E."/>
            <person name="Kohn T."/>
            <person name="Peeters S.H."/>
            <person name="Heuer A."/>
            <person name="Rast P."/>
            <person name="Oberbeckmann S."/>
            <person name="Bunk B."/>
            <person name="Jeske O."/>
            <person name="Meyerdierks A."/>
            <person name="Storesund J.E."/>
            <person name="Kallscheuer N."/>
            <person name="Luecker S."/>
            <person name="Lage O.M."/>
            <person name="Pohl T."/>
            <person name="Merkel B.J."/>
            <person name="Hornburger P."/>
            <person name="Mueller R.-W."/>
            <person name="Bruemmer F."/>
            <person name="Labrenz M."/>
            <person name="Spormann A.M."/>
            <person name="Op Den Camp H."/>
            <person name="Overmann J."/>
            <person name="Amann R."/>
            <person name="Jetten M.S.M."/>
            <person name="Mascher T."/>
            <person name="Medema M.H."/>
            <person name="Devos D.P."/>
            <person name="Kaster A.-K."/>
            <person name="Ovreas L."/>
            <person name="Rohde M."/>
            <person name="Galperin M.Y."/>
            <person name="Jogler C."/>
        </authorList>
    </citation>
    <scope>NUCLEOTIDE SEQUENCE [LARGE SCALE GENOMIC DNA]</scope>
    <source>
        <strain evidence="1 2">Pla52o</strain>
    </source>
</reference>
<accession>A0A5C6C0V6</accession>
<gene>
    <name evidence="1" type="ORF">Pla52o_50030</name>
</gene>
<proteinExistence type="predicted"/>
<dbReference type="OrthoDB" id="8908199at2"/>
<dbReference type="EMBL" id="SJPT01000010">
    <property type="protein sequence ID" value="TWU17788.1"/>
    <property type="molecule type" value="Genomic_DNA"/>
</dbReference>
<comment type="caution">
    <text evidence="1">The sequence shown here is derived from an EMBL/GenBank/DDBJ whole genome shotgun (WGS) entry which is preliminary data.</text>
</comment>
<protein>
    <submittedName>
        <fullName evidence="1">Uncharacterized protein</fullName>
    </submittedName>
</protein>
<evidence type="ECO:0000313" key="2">
    <source>
        <dbReference type="Proteomes" id="UP000316304"/>
    </source>
</evidence>
<sequence length="141" mass="15942">MRPSFVALWIRSLTKSDLHSLIEDVKRGDTDAATRAVAFVTAESLGMWHNRARAKLCRYFKNHPPSDDQCKSMVDAIVNRLIDGRFYEQFKDQLSMAIRFAPARMAEAADVASCSNREYIRRYAAWVRRAVDSSATVPNGG</sequence>
<organism evidence="1 2">
    <name type="scientific">Novipirellula galeiformis</name>
    <dbReference type="NCBI Taxonomy" id="2528004"/>
    <lineage>
        <taxon>Bacteria</taxon>
        <taxon>Pseudomonadati</taxon>
        <taxon>Planctomycetota</taxon>
        <taxon>Planctomycetia</taxon>
        <taxon>Pirellulales</taxon>
        <taxon>Pirellulaceae</taxon>
        <taxon>Novipirellula</taxon>
    </lineage>
</organism>
<dbReference type="AlphaFoldDB" id="A0A5C6C0V6"/>
<dbReference type="Proteomes" id="UP000316304">
    <property type="component" value="Unassembled WGS sequence"/>
</dbReference>
<keyword evidence="2" id="KW-1185">Reference proteome</keyword>
<evidence type="ECO:0000313" key="1">
    <source>
        <dbReference type="EMBL" id="TWU17788.1"/>
    </source>
</evidence>